<dbReference type="RefSeq" id="WP_073037895.1">
    <property type="nucleotide sequence ID" value="NZ_BMLR01000024.1"/>
</dbReference>
<dbReference type="AlphaFoldDB" id="A0A1M7K5Y1"/>
<dbReference type="Proteomes" id="UP000183974">
    <property type="component" value="Unassembled WGS sequence"/>
</dbReference>
<evidence type="ECO:0000313" key="6">
    <source>
        <dbReference type="Proteomes" id="UP000183974"/>
    </source>
</evidence>
<evidence type="ECO:0000256" key="1">
    <source>
        <dbReference type="ARBA" id="ARBA00023002"/>
    </source>
</evidence>
<dbReference type="GO" id="GO:0006631">
    <property type="term" value="P:fatty acid metabolic process"/>
    <property type="evidence" value="ECO:0007669"/>
    <property type="project" value="InterPro"/>
</dbReference>
<dbReference type="PIRSF" id="PIRSF000105">
    <property type="entry name" value="HCDH"/>
    <property type="match status" value="1"/>
</dbReference>
<proteinExistence type="predicted"/>
<protein>
    <submittedName>
        <fullName evidence="5">3-hydroxyacyl-CoA dehydrogenase</fullName>
    </submittedName>
</protein>
<dbReference type="OrthoDB" id="9803287at2"/>
<dbReference type="Gene3D" id="1.10.1040.10">
    <property type="entry name" value="N-(1-d-carboxylethyl)-l-norvaline Dehydrogenase, domain 2"/>
    <property type="match status" value="1"/>
</dbReference>
<dbReference type="InterPro" id="IPR013328">
    <property type="entry name" value="6PGD_dom2"/>
</dbReference>
<dbReference type="InterPro" id="IPR036291">
    <property type="entry name" value="NAD(P)-bd_dom_sf"/>
</dbReference>
<dbReference type="GO" id="GO:0016616">
    <property type="term" value="F:oxidoreductase activity, acting on the CH-OH group of donors, NAD or NADP as acceptor"/>
    <property type="evidence" value="ECO:0007669"/>
    <property type="project" value="InterPro"/>
</dbReference>
<dbReference type="SUPFAM" id="SSF51735">
    <property type="entry name" value="NAD(P)-binding Rossmann-fold domains"/>
    <property type="match status" value="1"/>
</dbReference>
<dbReference type="InterPro" id="IPR006176">
    <property type="entry name" value="3-OHacyl-CoA_DH_NAD-bd"/>
</dbReference>
<feature type="site" description="Important for catalytic activity" evidence="2">
    <location>
        <position position="117"/>
    </location>
</feature>
<dbReference type="PANTHER" id="PTHR48075:SF5">
    <property type="entry name" value="3-HYDROXYBUTYRYL-COA DEHYDROGENASE"/>
    <property type="match status" value="1"/>
</dbReference>
<feature type="domain" description="3-hydroxyacyl-CoA dehydrogenase NAD binding" evidence="4">
    <location>
        <begin position="5"/>
        <end position="43"/>
    </location>
</feature>
<dbReference type="EMBL" id="FRBR01000025">
    <property type="protein sequence ID" value="SHM60690.1"/>
    <property type="molecule type" value="Genomic_DNA"/>
</dbReference>
<dbReference type="SUPFAM" id="SSF48179">
    <property type="entry name" value="6-phosphogluconate dehydrogenase C-terminal domain-like"/>
    <property type="match status" value="1"/>
</dbReference>
<organism evidence="5 6">
    <name type="scientific">Roseovarius pacificus</name>
    <dbReference type="NCBI Taxonomy" id="337701"/>
    <lineage>
        <taxon>Bacteria</taxon>
        <taxon>Pseudomonadati</taxon>
        <taxon>Pseudomonadota</taxon>
        <taxon>Alphaproteobacteria</taxon>
        <taxon>Rhodobacterales</taxon>
        <taxon>Roseobacteraceae</taxon>
        <taxon>Roseovarius</taxon>
    </lineage>
</organism>
<evidence type="ECO:0000313" key="5">
    <source>
        <dbReference type="EMBL" id="SHM60690.1"/>
    </source>
</evidence>
<reference evidence="5 6" key="1">
    <citation type="submission" date="2016-11" db="EMBL/GenBank/DDBJ databases">
        <authorList>
            <person name="Jaros S."/>
            <person name="Januszkiewicz K."/>
            <person name="Wedrychowicz H."/>
        </authorList>
    </citation>
    <scope>NUCLEOTIDE SEQUENCE [LARGE SCALE GENOMIC DNA]</scope>
    <source>
        <strain evidence="5 6">DSM 29589</strain>
    </source>
</reference>
<dbReference type="PANTHER" id="PTHR48075">
    <property type="entry name" value="3-HYDROXYACYL-COA DEHYDROGENASE FAMILY PROTEIN"/>
    <property type="match status" value="1"/>
</dbReference>
<gene>
    <name evidence="5" type="ORF">SAMN05444398_1255</name>
</gene>
<sequence>MAKGIIIVGAGTMGQSIGRLFGQHGWTVQAVDPTEAAREAFLTAVPGSTACAALEGAGQADLALECVPEDLALKRRVLAALEGAVPGGAPILSNTSGLRLEEMTADMARPERAVITHFFNPGDVIPAVEVVAAEDAPEGLCAEVMTLLRGLERRPVRLNNATPGFVANRIQHAIMRECLHLVDQGVASPAEIDEIVQWSVGVRMALSGPFRQRDLNGLGTHLSIAEYLYPDLCDRHDPSPSLTALVERGHLGKRSGKGFYDWPEEGDGAAAEAALRRVIALARDSVD</sequence>
<dbReference type="InterPro" id="IPR022694">
    <property type="entry name" value="3-OHacyl-CoA_DH"/>
</dbReference>
<evidence type="ECO:0000259" key="4">
    <source>
        <dbReference type="Pfam" id="PF02737"/>
    </source>
</evidence>
<dbReference type="InterPro" id="IPR008927">
    <property type="entry name" value="6-PGluconate_DH-like_C_sf"/>
</dbReference>
<dbReference type="Pfam" id="PF02737">
    <property type="entry name" value="3HCDH_N"/>
    <property type="match status" value="2"/>
</dbReference>
<feature type="domain" description="3-hydroxyacyl-CoA dehydrogenase C-terminal" evidence="3">
    <location>
        <begin position="164"/>
        <end position="262"/>
    </location>
</feature>
<evidence type="ECO:0000259" key="3">
    <source>
        <dbReference type="Pfam" id="PF00725"/>
    </source>
</evidence>
<dbReference type="InterPro" id="IPR006108">
    <property type="entry name" value="3HC_DH_C"/>
</dbReference>
<evidence type="ECO:0000256" key="2">
    <source>
        <dbReference type="PIRSR" id="PIRSR000105-1"/>
    </source>
</evidence>
<dbReference type="Gene3D" id="3.40.50.720">
    <property type="entry name" value="NAD(P)-binding Rossmann-like Domain"/>
    <property type="match status" value="1"/>
</dbReference>
<dbReference type="GO" id="GO:0070403">
    <property type="term" value="F:NAD+ binding"/>
    <property type="evidence" value="ECO:0007669"/>
    <property type="project" value="InterPro"/>
</dbReference>
<dbReference type="STRING" id="337701.SAMN05444398_1255"/>
<keyword evidence="1" id="KW-0560">Oxidoreductase</keyword>
<dbReference type="Pfam" id="PF00725">
    <property type="entry name" value="3HCDH"/>
    <property type="match status" value="1"/>
</dbReference>
<accession>A0A1M7K5Y1</accession>
<keyword evidence="6" id="KW-1185">Reference proteome</keyword>
<name>A0A1M7K5Y1_9RHOB</name>
<feature type="domain" description="3-hydroxyacyl-CoA dehydrogenase NAD binding" evidence="4">
    <location>
        <begin position="52"/>
        <end position="160"/>
    </location>
</feature>